<dbReference type="InterPro" id="IPR032519">
    <property type="entry name" value="YbgF_tri"/>
</dbReference>
<dbReference type="GO" id="GO:0070206">
    <property type="term" value="P:protein trimerization"/>
    <property type="evidence" value="ECO:0007669"/>
    <property type="project" value="InterPro"/>
</dbReference>
<evidence type="ECO:0000256" key="1">
    <source>
        <dbReference type="HAMAP-Rule" id="MF_02066"/>
    </source>
</evidence>
<dbReference type="InterPro" id="IPR034706">
    <property type="entry name" value="CpoB"/>
</dbReference>
<dbReference type="Proteomes" id="UP000683428">
    <property type="component" value="Chromosome"/>
</dbReference>
<dbReference type="GO" id="GO:0030288">
    <property type="term" value="C:outer membrane-bounded periplasmic space"/>
    <property type="evidence" value="ECO:0007669"/>
    <property type="project" value="UniProtKB-UniRule"/>
</dbReference>
<dbReference type="GO" id="GO:0043093">
    <property type="term" value="P:FtsZ-dependent cytokinesis"/>
    <property type="evidence" value="ECO:0007669"/>
    <property type="project" value="UniProtKB-UniRule"/>
</dbReference>
<protein>
    <recommendedName>
        <fullName evidence="1">Cell division coordinator CpoB</fullName>
    </recommendedName>
</protein>
<dbReference type="Pfam" id="PF16331">
    <property type="entry name" value="TolA_bind_tri"/>
    <property type="match status" value="1"/>
</dbReference>
<evidence type="ECO:0000256" key="3">
    <source>
        <dbReference type="SAM" id="MobiDB-lite"/>
    </source>
</evidence>
<dbReference type="InterPro" id="IPR014162">
    <property type="entry name" value="CpoB_C"/>
</dbReference>
<feature type="region of interest" description="Disordered" evidence="3">
    <location>
        <begin position="104"/>
        <end position="133"/>
    </location>
</feature>
<reference evidence="5" key="1">
    <citation type="submission" date="2020-11" db="EMBL/GenBank/DDBJ databases">
        <title>Azospira inquinata sp. nov.</title>
        <authorList>
            <person name="Moe W.M."/>
            <person name="Mikes M.C."/>
        </authorList>
    </citation>
    <scope>NUCLEOTIDE SEQUENCE</scope>
    <source>
        <strain evidence="5">Azo-3</strain>
    </source>
</reference>
<dbReference type="KEGG" id="aiq:Azoinq_08110"/>
<dbReference type="EMBL" id="CP064782">
    <property type="protein sequence ID" value="QWT47841.1"/>
    <property type="molecule type" value="Genomic_DNA"/>
</dbReference>
<dbReference type="HAMAP" id="MF_02066">
    <property type="entry name" value="CpoB"/>
    <property type="match status" value="1"/>
</dbReference>
<dbReference type="RefSeq" id="WP_216130182.1">
    <property type="nucleotide sequence ID" value="NZ_CP064782.1"/>
</dbReference>
<feature type="signal peptide" evidence="1">
    <location>
        <begin position="1"/>
        <end position="20"/>
    </location>
</feature>
<evidence type="ECO:0000256" key="2">
    <source>
        <dbReference type="PROSITE-ProRule" id="PRU00339"/>
    </source>
</evidence>
<dbReference type="NCBIfam" id="TIGR02795">
    <property type="entry name" value="tol_pal_ybgF"/>
    <property type="match status" value="1"/>
</dbReference>
<keyword evidence="1" id="KW-0574">Periplasm</keyword>
<dbReference type="InterPro" id="IPR019734">
    <property type="entry name" value="TPR_rpt"/>
</dbReference>
<feature type="chain" id="PRO_5038192777" description="Cell division coordinator CpoB" evidence="1">
    <location>
        <begin position="21"/>
        <end position="255"/>
    </location>
</feature>
<dbReference type="Pfam" id="PF13432">
    <property type="entry name" value="TPR_16"/>
    <property type="match status" value="1"/>
</dbReference>
<comment type="subcellular location">
    <subcellularLocation>
        <location evidence="1">Periplasm</location>
    </subcellularLocation>
</comment>
<evidence type="ECO:0000259" key="4">
    <source>
        <dbReference type="Pfam" id="PF16331"/>
    </source>
</evidence>
<accession>A0A975SK64</accession>
<comment type="similarity">
    <text evidence="1">Belongs to the CpoB family.</text>
</comment>
<keyword evidence="1" id="KW-0732">Signal</keyword>
<evidence type="ECO:0000313" key="6">
    <source>
        <dbReference type="Proteomes" id="UP000683428"/>
    </source>
</evidence>
<keyword evidence="1" id="KW-0131">Cell cycle</keyword>
<sequence length="255" mass="27513" precursor="true">MRARWLFLPFFLVAATGAHAGLFDDDVARKQIADLRAQTAERLDKLDAAAKGNIDLSNQIEALRTDLAKLVGQVEVLTYEQQSAQKRQQDFYVDLDTRLRKLEGGASSGSAPAAADNGEESAPAAAPAKADPAAESQEYEAALNLFKAAKYKDAAASLDAFVKKHGDSQLAPAAQYWLGNAYYAQQDYKRAIAAQNQVVAKWPKNPKAPEALLSIAACQQEQGDAKAGKKTLETLVAKYPGSPAADRAKQQLKHK</sequence>
<feature type="repeat" description="TPR" evidence="2">
    <location>
        <begin position="172"/>
        <end position="205"/>
    </location>
</feature>
<dbReference type="AlphaFoldDB" id="A0A975SK64"/>
<gene>
    <name evidence="5" type="primary">ybgF</name>
    <name evidence="1" type="synonym">cpoB</name>
    <name evidence="5" type="ORF">Azoinq_08110</name>
</gene>
<keyword evidence="2" id="KW-0802">TPR repeat</keyword>
<organism evidence="5 6">
    <name type="scientific">Azospira inquinata</name>
    <dbReference type="NCBI Taxonomy" id="2785627"/>
    <lineage>
        <taxon>Bacteria</taxon>
        <taxon>Pseudomonadati</taxon>
        <taxon>Pseudomonadota</taxon>
        <taxon>Betaproteobacteria</taxon>
        <taxon>Rhodocyclales</taxon>
        <taxon>Rhodocyclaceae</taxon>
        <taxon>Azospira</taxon>
    </lineage>
</organism>
<feature type="compositionally biased region" description="Low complexity" evidence="3">
    <location>
        <begin position="104"/>
        <end position="115"/>
    </location>
</feature>
<name>A0A975SK64_9RHOO</name>
<keyword evidence="6" id="KW-1185">Reference proteome</keyword>
<dbReference type="PROSITE" id="PS50005">
    <property type="entry name" value="TPR"/>
    <property type="match status" value="1"/>
</dbReference>
<feature type="compositionally biased region" description="Low complexity" evidence="3">
    <location>
        <begin position="122"/>
        <end position="133"/>
    </location>
</feature>
<comment type="function">
    <text evidence="1">Mediates coordination of peptidoglycan synthesis and outer membrane constriction during cell division.</text>
</comment>
<proteinExistence type="inferred from homology"/>
<evidence type="ECO:0000313" key="5">
    <source>
        <dbReference type="EMBL" id="QWT47841.1"/>
    </source>
</evidence>
<dbReference type="Pfam" id="PF13174">
    <property type="entry name" value="TPR_6"/>
    <property type="match status" value="1"/>
</dbReference>
<feature type="domain" description="YbgF trimerisation" evidence="4">
    <location>
        <begin position="40"/>
        <end position="107"/>
    </location>
</feature>
<keyword evidence="1" id="KW-0132">Cell division</keyword>